<dbReference type="GO" id="GO:0015035">
    <property type="term" value="F:protein-disulfide reductase activity"/>
    <property type="evidence" value="ECO:0007669"/>
    <property type="project" value="TreeGrafter"/>
</dbReference>
<dbReference type="InterPro" id="IPR036869">
    <property type="entry name" value="J_dom_sf"/>
</dbReference>
<dbReference type="Pfam" id="PF00085">
    <property type="entry name" value="Thioredoxin"/>
    <property type="match status" value="4"/>
</dbReference>
<comment type="subcellular location">
    <subcellularLocation>
        <location evidence="1">Endoplasmic reticulum lumen</location>
    </subcellularLocation>
</comment>
<dbReference type="SUPFAM" id="SSF52833">
    <property type="entry name" value="Thioredoxin-like"/>
    <property type="match status" value="5"/>
</dbReference>
<feature type="chain" id="PRO_5034105448" description="DnaJ homolog subfamily C member 10" evidence="10">
    <location>
        <begin position="29"/>
        <end position="781"/>
    </location>
</feature>
<dbReference type="SMART" id="SM00271">
    <property type="entry name" value="DnaJ"/>
    <property type="match status" value="1"/>
</dbReference>
<evidence type="ECO:0000256" key="10">
    <source>
        <dbReference type="SAM" id="SignalP"/>
    </source>
</evidence>
<keyword evidence="4" id="KW-0677">Repeat</keyword>
<proteinExistence type="predicted"/>
<reference evidence="13" key="1">
    <citation type="submission" date="2020-06" db="EMBL/GenBank/DDBJ databases">
        <authorList>
            <consortium name="Wellcome Sanger Institute Data Sharing"/>
        </authorList>
    </citation>
    <scope>NUCLEOTIDE SEQUENCE [LARGE SCALE GENOMIC DNA]</scope>
</reference>
<feature type="domain" description="Thioredoxin" evidence="12">
    <location>
        <begin position="644"/>
        <end position="759"/>
    </location>
</feature>
<evidence type="ECO:0000256" key="4">
    <source>
        <dbReference type="ARBA" id="ARBA00022737"/>
    </source>
</evidence>
<keyword evidence="3 10" id="KW-0732">Signal</keyword>
<dbReference type="InterPro" id="IPR052460">
    <property type="entry name" value="ER_disulfide_reductase"/>
</dbReference>
<evidence type="ECO:0000259" key="11">
    <source>
        <dbReference type="PROSITE" id="PS50076"/>
    </source>
</evidence>
<dbReference type="SUPFAM" id="SSF46565">
    <property type="entry name" value="Chaperone J-domain"/>
    <property type="match status" value="1"/>
</dbReference>
<dbReference type="GO" id="GO:0051117">
    <property type="term" value="F:ATPase binding"/>
    <property type="evidence" value="ECO:0007669"/>
    <property type="project" value="UniProtKB-ARBA"/>
</dbReference>
<evidence type="ECO:0000256" key="1">
    <source>
        <dbReference type="ARBA" id="ARBA00004319"/>
    </source>
</evidence>
<dbReference type="CDD" id="cd03004">
    <property type="entry name" value="PDI_a_ERdj5_C"/>
    <property type="match status" value="2"/>
</dbReference>
<feature type="domain" description="J" evidence="11">
    <location>
        <begin position="32"/>
        <end position="97"/>
    </location>
</feature>
<dbReference type="PANTHER" id="PTHR44340:SF1">
    <property type="entry name" value="DNAJ HOMOLOG SUBFAMILY C MEMBER 10"/>
    <property type="match status" value="1"/>
</dbReference>
<dbReference type="AlphaFoldDB" id="A0A8C5I162"/>
<feature type="domain" description="Thioredoxin" evidence="12">
    <location>
        <begin position="429"/>
        <end position="537"/>
    </location>
</feature>
<dbReference type="PANTHER" id="PTHR44340">
    <property type="entry name" value="DNAJ HOMOLOG SUBFAMILY C MEMBER 10"/>
    <property type="match status" value="1"/>
</dbReference>
<dbReference type="CDD" id="cd03003">
    <property type="entry name" value="PDI_a_ERdj5_N"/>
    <property type="match status" value="1"/>
</dbReference>
<reference evidence="13" key="3">
    <citation type="submission" date="2025-09" db="UniProtKB">
        <authorList>
            <consortium name="Ensembl"/>
        </authorList>
    </citation>
    <scope>IDENTIFICATION</scope>
</reference>
<dbReference type="InterPro" id="IPR013766">
    <property type="entry name" value="Thioredoxin_domain"/>
</dbReference>
<dbReference type="GO" id="GO:0036498">
    <property type="term" value="P:IRE1-mediated unfolded protein response"/>
    <property type="evidence" value="ECO:0007669"/>
    <property type="project" value="TreeGrafter"/>
</dbReference>
<dbReference type="FunFam" id="3.40.30.10:FF:000087">
    <property type="entry name" value="DnaJ homolog subfamily C member 10"/>
    <property type="match status" value="1"/>
</dbReference>
<dbReference type="GO" id="GO:0005788">
    <property type="term" value="C:endoplasmic reticulum lumen"/>
    <property type="evidence" value="ECO:0007669"/>
    <property type="project" value="UniProtKB-SubCell"/>
</dbReference>
<dbReference type="GO" id="GO:0036503">
    <property type="term" value="P:ERAD pathway"/>
    <property type="evidence" value="ECO:0007669"/>
    <property type="project" value="UniProtKB-ARBA"/>
</dbReference>
<dbReference type="Ensembl" id="ENSGWIT00000057206.1">
    <property type="protein sequence ID" value="ENSGWIP00000053034.1"/>
    <property type="gene ID" value="ENSGWIG00000025538.1"/>
</dbReference>
<dbReference type="InterPro" id="IPR036249">
    <property type="entry name" value="Thioredoxin-like_sf"/>
</dbReference>
<dbReference type="PROSITE" id="PS00194">
    <property type="entry name" value="THIOREDOXIN_1"/>
    <property type="match status" value="2"/>
</dbReference>
<reference evidence="13" key="2">
    <citation type="submission" date="2025-08" db="UniProtKB">
        <authorList>
            <consortium name="Ensembl"/>
        </authorList>
    </citation>
    <scope>IDENTIFICATION</scope>
</reference>
<gene>
    <name evidence="13" type="primary">dnajc10</name>
</gene>
<sequence>MMERSLFPTARLLLPLLLLVVLPSDAGAEGVDYYELLGVSREATTREIRRAFKQLALTMHPDKNPGDSEAHDKFLQVNRAYEVLKDEDLRKKYDKYGEKGLDEQQGGRYESWNYYRYDFGIYDDDLEIITLDSGDFEAAVNSGEIWFINFYFPRCSHCHQLAPTWREFAKEMDGVIRIGAVNCGDNNHLCRRKGIKSYPSLLIYRAGETPEKYNGDRDKDDLVRFSMQFITTSVTQLWQGSAFTEIESAFASGLGWLISFCSDTGGNAYTQQSYTLQTVCSHSVFNLWRQGNFVKNLQYICFSLSDCLEPRTRQKLAGMLVRVTCLVKEGEIHFDLGLVSLQAKLAHHRWLISFTFGEGNAASNEYKKLQAFLRNDHIQVGRVDCLADVELCHSLYIHKPCVAVFKGLGIHDFEIHYGKDVLYNIVGFAKDSIRAHVTALRPENFPSDRKEPWLVDFFAPWCPPCRALLPELRKASIQLAGQMKFGTLDCTVHQSLCSTYKIQAYPTTVIFNGSSVHEYEGHHSADGILEFIQDLVNPSVVVLDPSSFTERVTGRSVGQFWAVDFYAPWCGPCQALKPEWRRMARLLSGQILVGSVDCQSFHSFCQQQGVRAYPEIRLYQKKSPKQDRYMTYNGWNRDAHSLRAWALSALPRVSVDLTPDTFRSQVLSGKDHWVLDFYAPWCGPCQHFAPEFEVLARMLKGDVRTGKVDCQAHYHTCQSAGITSYPTVRLYTYRGKIINSRDASVIANTVRQRLQHLSLHKKPKVTSLFLSFFHFLVNIKT</sequence>
<dbReference type="InterPro" id="IPR035674">
    <property type="entry name" value="ERdj5_TRX_C"/>
</dbReference>
<keyword evidence="5" id="KW-0256">Endoplasmic reticulum</keyword>
<accession>A0A8C5I162</accession>
<dbReference type="GO" id="GO:0016671">
    <property type="term" value="F:oxidoreductase activity, acting on a sulfur group of donors, disulfide as acceptor"/>
    <property type="evidence" value="ECO:0007669"/>
    <property type="project" value="TreeGrafter"/>
</dbReference>
<dbReference type="GO" id="GO:0051087">
    <property type="term" value="F:protein-folding chaperone binding"/>
    <property type="evidence" value="ECO:0007669"/>
    <property type="project" value="UniProtKB-ARBA"/>
</dbReference>
<dbReference type="PRINTS" id="PR00625">
    <property type="entry name" value="JDOMAIN"/>
</dbReference>
<dbReference type="Gene3D" id="3.40.30.10">
    <property type="entry name" value="Glutaredoxin"/>
    <property type="match status" value="5"/>
</dbReference>
<evidence type="ECO:0000256" key="3">
    <source>
        <dbReference type="ARBA" id="ARBA00022729"/>
    </source>
</evidence>
<dbReference type="Proteomes" id="UP000694680">
    <property type="component" value="Chromosome 21"/>
</dbReference>
<dbReference type="CDD" id="cd06257">
    <property type="entry name" value="DnaJ"/>
    <property type="match status" value="1"/>
</dbReference>
<feature type="domain" description="Thioredoxin" evidence="12">
    <location>
        <begin position="538"/>
        <end position="643"/>
    </location>
</feature>
<dbReference type="InterPro" id="IPR035673">
    <property type="entry name" value="ERdj5_TRX_N"/>
</dbReference>
<dbReference type="InterPro" id="IPR001623">
    <property type="entry name" value="DnaJ_domain"/>
</dbReference>
<organism evidence="13 14">
    <name type="scientific">Gouania willdenowi</name>
    <name type="common">Blunt-snouted clingfish</name>
    <name type="synonym">Lepadogaster willdenowi</name>
    <dbReference type="NCBI Taxonomy" id="441366"/>
    <lineage>
        <taxon>Eukaryota</taxon>
        <taxon>Metazoa</taxon>
        <taxon>Chordata</taxon>
        <taxon>Craniata</taxon>
        <taxon>Vertebrata</taxon>
        <taxon>Euteleostomi</taxon>
        <taxon>Actinopterygii</taxon>
        <taxon>Neopterygii</taxon>
        <taxon>Teleostei</taxon>
        <taxon>Neoteleostei</taxon>
        <taxon>Acanthomorphata</taxon>
        <taxon>Ovalentaria</taxon>
        <taxon>Blenniimorphae</taxon>
        <taxon>Blenniiformes</taxon>
        <taxon>Gobiesocoidei</taxon>
        <taxon>Gobiesocidae</taxon>
        <taxon>Gobiesocinae</taxon>
        <taxon>Gouania</taxon>
    </lineage>
</organism>
<dbReference type="FunFam" id="3.40.30.10:FF:000135">
    <property type="entry name" value="DnaJ homolog subfamily C member 10"/>
    <property type="match status" value="1"/>
</dbReference>
<evidence type="ECO:0000256" key="8">
    <source>
        <dbReference type="ARBA" id="ARBA00023180"/>
    </source>
</evidence>
<evidence type="ECO:0000256" key="6">
    <source>
        <dbReference type="ARBA" id="ARBA00023002"/>
    </source>
</evidence>
<protein>
    <recommendedName>
        <fullName evidence="2">DnaJ homolog subfamily C member 10</fullName>
    </recommendedName>
</protein>
<keyword evidence="9" id="KW-0676">Redox-active center</keyword>
<keyword evidence="7" id="KW-1015">Disulfide bond</keyword>
<evidence type="ECO:0000313" key="14">
    <source>
        <dbReference type="Proteomes" id="UP000694680"/>
    </source>
</evidence>
<evidence type="ECO:0000256" key="2">
    <source>
        <dbReference type="ARBA" id="ARBA00020920"/>
    </source>
</evidence>
<dbReference type="Gene3D" id="1.10.287.110">
    <property type="entry name" value="DnaJ domain"/>
    <property type="match status" value="1"/>
</dbReference>
<keyword evidence="8" id="KW-0325">Glycoprotein</keyword>
<feature type="signal peptide" evidence="10">
    <location>
        <begin position="1"/>
        <end position="28"/>
    </location>
</feature>
<evidence type="ECO:0000313" key="13">
    <source>
        <dbReference type="Ensembl" id="ENSGWIP00000053034.1"/>
    </source>
</evidence>
<name>A0A8C5I162_GOUWI</name>
<evidence type="ECO:0000256" key="5">
    <source>
        <dbReference type="ARBA" id="ARBA00022824"/>
    </source>
</evidence>
<dbReference type="PROSITE" id="PS51352">
    <property type="entry name" value="THIOREDOXIN_2"/>
    <property type="match status" value="4"/>
</dbReference>
<dbReference type="FunFam" id="3.40.30.10:FF:000106">
    <property type="entry name" value="DnaJ homolog subfamily C member 10"/>
    <property type="match status" value="1"/>
</dbReference>
<keyword evidence="14" id="KW-1185">Reference proteome</keyword>
<feature type="domain" description="Thioredoxin" evidence="12">
    <location>
        <begin position="117"/>
        <end position="231"/>
    </location>
</feature>
<dbReference type="FunFam" id="1.10.287.110:FF:000029">
    <property type="entry name" value="DnaJ homolog subfamily C member 10"/>
    <property type="match status" value="1"/>
</dbReference>
<keyword evidence="6" id="KW-0560">Oxidoreductase</keyword>
<dbReference type="InterPro" id="IPR017937">
    <property type="entry name" value="Thioredoxin_CS"/>
</dbReference>
<dbReference type="Pfam" id="PF00226">
    <property type="entry name" value="DnaJ"/>
    <property type="match status" value="1"/>
</dbReference>
<evidence type="ECO:0000256" key="9">
    <source>
        <dbReference type="ARBA" id="ARBA00023284"/>
    </source>
</evidence>
<evidence type="ECO:0000259" key="12">
    <source>
        <dbReference type="PROSITE" id="PS51352"/>
    </source>
</evidence>
<dbReference type="PROSITE" id="PS50076">
    <property type="entry name" value="DNAJ_2"/>
    <property type="match status" value="1"/>
</dbReference>
<evidence type="ECO:0000256" key="7">
    <source>
        <dbReference type="ARBA" id="ARBA00023157"/>
    </source>
</evidence>
<dbReference type="GO" id="GO:0051787">
    <property type="term" value="F:misfolded protein binding"/>
    <property type="evidence" value="ECO:0007669"/>
    <property type="project" value="TreeGrafter"/>
</dbReference>